<organism evidence="2">
    <name type="scientific">Caenorhabditis brenneri</name>
    <name type="common">Nematode worm</name>
    <dbReference type="NCBI Taxonomy" id="135651"/>
    <lineage>
        <taxon>Eukaryota</taxon>
        <taxon>Metazoa</taxon>
        <taxon>Ecdysozoa</taxon>
        <taxon>Nematoda</taxon>
        <taxon>Chromadorea</taxon>
        <taxon>Rhabditida</taxon>
        <taxon>Rhabditina</taxon>
        <taxon>Rhabditomorpha</taxon>
        <taxon>Rhabditoidea</taxon>
        <taxon>Rhabditidae</taxon>
        <taxon>Peloderinae</taxon>
        <taxon>Caenorhabditis</taxon>
    </lineage>
</organism>
<sequence length="409" mass="48081">MPKKEPKMSKKEPKYTATKPRYLDAVDMLMSFNEAQCMTTWKCICKDGSELYPNFQNDYEKIKKNENFKYWVADSQDIRQLNRACPNKELEDAKFSELLMSSMTNFTNKFQKQIYIRSIPPASYGSSDERRMFLDEVFEAIPILLKQQKTPIKKNDKRLQKYREQWKNPAAHLYKTMENSEFLKILEEFDIDKTKVKVIQSPSHELCRLRLIQTGMDPIKLFSPDMELVLDTTQAVSMVFQSLVCGVNWENDQCDVHENCLEGLKPKFIALMKEYMAIEKGTYIAVKHVIAAILQLKKECTILYPSPPPKLMLNEHPPNQKCPIDPYIKVADHFNLPVYLNFEFSFEDSIHVWMVRVFMKFGWIQQFFDGDEEKELQDLLIKSVLFLVPEQKARMTEHFMKNPDVLGKK</sequence>
<keyword evidence="2" id="KW-1185">Reference proteome</keyword>
<dbReference type="OMA" id="WKTEKCP"/>
<gene>
    <name evidence="1" type="ORF">CAEBREN_00213</name>
</gene>
<dbReference type="AlphaFoldDB" id="G0N676"/>
<dbReference type="HOGENOM" id="CLU_038442_0_0_1"/>
<reference evidence="2" key="1">
    <citation type="submission" date="2011-07" db="EMBL/GenBank/DDBJ databases">
        <authorList>
            <consortium name="Caenorhabditis brenneri Sequencing and Analysis Consortium"/>
            <person name="Wilson R.K."/>
        </authorList>
    </citation>
    <scope>NUCLEOTIDE SEQUENCE [LARGE SCALE GENOMIC DNA]</scope>
    <source>
        <strain evidence="2">PB2801</strain>
    </source>
</reference>
<dbReference type="eggNOG" id="KOG0800">
    <property type="taxonomic scope" value="Eukaryota"/>
</dbReference>
<evidence type="ECO:0000313" key="2">
    <source>
        <dbReference type="Proteomes" id="UP000008068"/>
    </source>
</evidence>
<name>G0N676_CAEBE</name>
<dbReference type="STRING" id="135651.G0N676"/>
<proteinExistence type="predicted"/>
<protein>
    <submittedName>
        <fullName evidence="1">Uncharacterized protein</fullName>
    </submittedName>
</protein>
<dbReference type="Proteomes" id="UP000008068">
    <property type="component" value="Unassembled WGS sequence"/>
</dbReference>
<dbReference type="EMBL" id="GL379842">
    <property type="protein sequence ID" value="EGT53574.1"/>
    <property type="molecule type" value="Genomic_DNA"/>
</dbReference>
<accession>G0N676</accession>
<evidence type="ECO:0000313" key="1">
    <source>
        <dbReference type="EMBL" id="EGT53574.1"/>
    </source>
</evidence>
<dbReference type="OrthoDB" id="5871778at2759"/>
<dbReference type="InParanoid" id="G0N676"/>